<proteinExistence type="predicted"/>
<dbReference type="PANTHER" id="PTHR33221">
    <property type="entry name" value="WINGED HELIX-TURN-HELIX TRANSCRIPTIONAL REGULATOR, RRF2 FAMILY"/>
    <property type="match status" value="1"/>
</dbReference>
<dbReference type="InterPro" id="IPR000944">
    <property type="entry name" value="Tscrpt_reg_Rrf2"/>
</dbReference>
<dbReference type="InterPro" id="IPR036390">
    <property type="entry name" value="WH_DNA-bd_sf"/>
</dbReference>
<evidence type="ECO:0000313" key="2">
    <source>
        <dbReference type="Proteomes" id="UP000199615"/>
    </source>
</evidence>
<dbReference type="InterPro" id="IPR036388">
    <property type="entry name" value="WH-like_DNA-bd_sf"/>
</dbReference>
<dbReference type="NCBIfam" id="TIGR00738">
    <property type="entry name" value="rrf2_super"/>
    <property type="match status" value="1"/>
</dbReference>
<dbReference type="PROSITE" id="PS01332">
    <property type="entry name" value="HTH_RRF2_1"/>
    <property type="match status" value="1"/>
</dbReference>
<dbReference type="OrthoDB" id="9802344at2"/>
<organism evidence="1 2">
    <name type="scientific">Rhodopseudomonas pseudopalustris</name>
    <dbReference type="NCBI Taxonomy" id="1513892"/>
    <lineage>
        <taxon>Bacteria</taxon>
        <taxon>Pseudomonadati</taxon>
        <taxon>Pseudomonadota</taxon>
        <taxon>Alphaproteobacteria</taxon>
        <taxon>Hyphomicrobiales</taxon>
        <taxon>Nitrobacteraceae</taxon>
        <taxon>Rhodopseudomonas</taxon>
    </lineage>
</organism>
<dbReference type="Pfam" id="PF02082">
    <property type="entry name" value="Rrf2"/>
    <property type="match status" value="1"/>
</dbReference>
<dbReference type="Proteomes" id="UP000199615">
    <property type="component" value="Unassembled WGS sequence"/>
</dbReference>
<dbReference type="AlphaFoldDB" id="A0A1H8UIQ5"/>
<name>A0A1H8UIQ5_9BRAD</name>
<dbReference type="InterPro" id="IPR030489">
    <property type="entry name" value="TR_Rrf2-type_CS"/>
</dbReference>
<gene>
    <name evidence="1" type="ORF">SAMN05444123_10779</name>
</gene>
<dbReference type="EMBL" id="FODT01000007">
    <property type="protein sequence ID" value="SEP03041.1"/>
    <property type="molecule type" value="Genomic_DNA"/>
</dbReference>
<accession>A0A1H8UIQ5</accession>
<protein>
    <submittedName>
        <fullName evidence="1">Transcriptional regulator, BadM/Rrf2 family</fullName>
    </submittedName>
</protein>
<dbReference type="Gene3D" id="1.10.10.10">
    <property type="entry name" value="Winged helix-like DNA-binding domain superfamily/Winged helix DNA-binding domain"/>
    <property type="match status" value="1"/>
</dbReference>
<dbReference type="SUPFAM" id="SSF46785">
    <property type="entry name" value="Winged helix' DNA-binding domain"/>
    <property type="match status" value="1"/>
</dbReference>
<dbReference type="PROSITE" id="PS51197">
    <property type="entry name" value="HTH_RRF2_2"/>
    <property type="match status" value="1"/>
</dbReference>
<dbReference type="GO" id="GO:0003700">
    <property type="term" value="F:DNA-binding transcription factor activity"/>
    <property type="evidence" value="ECO:0007669"/>
    <property type="project" value="TreeGrafter"/>
</dbReference>
<dbReference type="PANTHER" id="PTHR33221:SF15">
    <property type="entry name" value="HTH-TYPE TRANSCRIPTIONAL REGULATOR YWGB-RELATED"/>
    <property type="match status" value="1"/>
</dbReference>
<sequence>MKLQKSTMCGLYAVLELAAHADQQISAGDIAKKYDISLNHLAKVLRTLVRARLIESVRGPGGGYTFSGNPKRVTLLDIIALFEDTAPASDLTASDDHEESRALHKVLGDIDEIAITTLRSVSLTSLLKVIDIERRKSERAAHGQAVRLPSASRA</sequence>
<reference evidence="2" key="1">
    <citation type="submission" date="2016-10" db="EMBL/GenBank/DDBJ databases">
        <authorList>
            <person name="Varghese N."/>
            <person name="Submissions S."/>
        </authorList>
    </citation>
    <scope>NUCLEOTIDE SEQUENCE [LARGE SCALE GENOMIC DNA]</scope>
    <source>
        <strain evidence="2">DSM 123</strain>
    </source>
</reference>
<evidence type="ECO:0000313" key="1">
    <source>
        <dbReference type="EMBL" id="SEP03041.1"/>
    </source>
</evidence>
<dbReference type="GO" id="GO:0005829">
    <property type="term" value="C:cytosol"/>
    <property type="evidence" value="ECO:0007669"/>
    <property type="project" value="TreeGrafter"/>
</dbReference>
<dbReference type="RefSeq" id="WP_011501950.1">
    <property type="nucleotide sequence ID" value="NZ_FODT01000007.1"/>
</dbReference>
<keyword evidence="2" id="KW-1185">Reference proteome</keyword>